<name>A0A7J6F7P6_CANSA</name>
<dbReference type="PANTHER" id="PTHR43900">
    <property type="entry name" value="GLUTATHIONE S-TRANSFERASE RHO"/>
    <property type="match status" value="1"/>
</dbReference>
<evidence type="ECO:0000256" key="4">
    <source>
        <dbReference type="ARBA" id="ARBA00012452"/>
    </source>
</evidence>
<dbReference type="GO" id="GO:0005829">
    <property type="term" value="C:cytosol"/>
    <property type="evidence" value="ECO:0007669"/>
    <property type="project" value="UniProtKB-SubCell"/>
</dbReference>
<dbReference type="InterPro" id="IPR010987">
    <property type="entry name" value="Glutathione-S-Trfase_C-like"/>
</dbReference>
<dbReference type="GO" id="GO:0034045">
    <property type="term" value="C:phagophore assembly site membrane"/>
    <property type="evidence" value="ECO:0007669"/>
    <property type="project" value="UniProtKB-SubCell"/>
</dbReference>
<dbReference type="GO" id="GO:0043295">
    <property type="term" value="F:glutathione binding"/>
    <property type="evidence" value="ECO:0007669"/>
    <property type="project" value="TreeGrafter"/>
</dbReference>
<comment type="caution">
    <text evidence="14">The sequence shown here is derived from an EMBL/GenBank/DDBJ whole genome shotgun (WGS) entry which is preliminary data.</text>
</comment>
<evidence type="ECO:0000256" key="6">
    <source>
        <dbReference type="ARBA" id="ARBA00022574"/>
    </source>
</evidence>
<dbReference type="SFLD" id="SFLDG00358">
    <property type="entry name" value="Main_(cytGST)"/>
    <property type="match status" value="2"/>
</dbReference>
<dbReference type="InterPro" id="IPR004045">
    <property type="entry name" value="Glutathione_S-Trfase_N"/>
</dbReference>
<keyword evidence="9" id="KW-0677">Repeat</keyword>
<dbReference type="GO" id="GO:0004364">
    <property type="term" value="F:glutathione transferase activity"/>
    <property type="evidence" value="ECO:0007669"/>
    <property type="project" value="UniProtKB-EC"/>
</dbReference>
<gene>
    <name evidence="14" type="ORF">G4B88_010761</name>
</gene>
<evidence type="ECO:0000256" key="5">
    <source>
        <dbReference type="ARBA" id="ARBA00022490"/>
    </source>
</evidence>
<feature type="domain" description="GST C-terminal" evidence="13">
    <location>
        <begin position="409"/>
        <end position="553"/>
    </location>
</feature>
<accession>A0A7J6F7P6</accession>
<evidence type="ECO:0000256" key="7">
    <source>
        <dbReference type="ARBA" id="ARBA00022575"/>
    </source>
</evidence>
<feature type="domain" description="GST C-terminal" evidence="13">
    <location>
        <begin position="599"/>
        <end position="729"/>
    </location>
</feature>
<keyword evidence="5" id="KW-0963">Cytoplasm</keyword>
<dbReference type="InterPro" id="IPR040079">
    <property type="entry name" value="Glutathione_S-Trfase"/>
</dbReference>
<keyword evidence="15" id="KW-1185">Reference proteome</keyword>
<comment type="similarity">
    <text evidence="10">Belongs to the WD repeat PROPPIN family.</text>
</comment>
<dbReference type="PROSITE" id="PS50404">
    <property type="entry name" value="GST_NTER"/>
    <property type="match status" value="1"/>
</dbReference>
<keyword evidence="7" id="KW-0216">Detoxification</keyword>
<proteinExistence type="inferred from homology"/>
<evidence type="ECO:0000259" key="12">
    <source>
        <dbReference type="PROSITE" id="PS50404"/>
    </source>
</evidence>
<dbReference type="EMBL" id="JAATIQ010000254">
    <property type="protein sequence ID" value="KAF4366686.1"/>
    <property type="molecule type" value="Genomic_DNA"/>
</dbReference>
<organism evidence="14 15">
    <name type="scientific">Cannabis sativa</name>
    <name type="common">Hemp</name>
    <name type="synonym">Marijuana</name>
    <dbReference type="NCBI Taxonomy" id="3483"/>
    <lineage>
        <taxon>Eukaryota</taxon>
        <taxon>Viridiplantae</taxon>
        <taxon>Streptophyta</taxon>
        <taxon>Embryophyta</taxon>
        <taxon>Tracheophyta</taxon>
        <taxon>Spermatophyta</taxon>
        <taxon>Magnoliopsida</taxon>
        <taxon>eudicotyledons</taxon>
        <taxon>Gunneridae</taxon>
        <taxon>Pentapetalae</taxon>
        <taxon>rosids</taxon>
        <taxon>fabids</taxon>
        <taxon>Rosales</taxon>
        <taxon>Cannabaceae</taxon>
        <taxon>Cannabis</taxon>
    </lineage>
</organism>
<dbReference type="SMART" id="SM00320">
    <property type="entry name" value="WD40"/>
    <property type="match status" value="2"/>
</dbReference>
<evidence type="ECO:0000256" key="9">
    <source>
        <dbReference type="ARBA" id="ARBA00022737"/>
    </source>
</evidence>
<evidence type="ECO:0000256" key="2">
    <source>
        <dbReference type="ARBA" id="ARBA00004623"/>
    </source>
</evidence>
<dbReference type="InterPro" id="IPR004046">
    <property type="entry name" value="GST_C"/>
</dbReference>
<dbReference type="SUPFAM" id="SSF50978">
    <property type="entry name" value="WD40 repeat-like"/>
    <property type="match status" value="1"/>
</dbReference>
<dbReference type="PROSITE" id="PS50405">
    <property type="entry name" value="GST_CTER"/>
    <property type="match status" value="2"/>
</dbReference>
<dbReference type="InterPro" id="IPR034347">
    <property type="entry name" value="GST_Phi_C"/>
</dbReference>
<dbReference type="Proteomes" id="UP000583929">
    <property type="component" value="Unassembled WGS sequence"/>
</dbReference>
<dbReference type="AlphaFoldDB" id="A0A7J6F7P6"/>
<dbReference type="InterPro" id="IPR036282">
    <property type="entry name" value="Glutathione-S-Trfase_C_sf"/>
</dbReference>
<dbReference type="SFLD" id="SFLDS00019">
    <property type="entry name" value="Glutathione_Transferase_(cytos"/>
    <property type="match status" value="2"/>
</dbReference>
<evidence type="ECO:0000313" key="15">
    <source>
        <dbReference type="Proteomes" id="UP000583929"/>
    </source>
</evidence>
<evidence type="ECO:0000256" key="11">
    <source>
        <dbReference type="ARBA" id="ARBA00047960"/>
    </source>
</evidence>
<dbReference type="Gene3D" id="3.40.30.10">
    <property type="entry name" value="Glutaredoxin"/>
    <property type="match status" value="2"/>
</dbReference>
<protein>
    <recommendedName>
        <fullName evidence="4">glutathione transferase</fullName>
        <ecNumber evidence="4">2.5.1.18</ecNumber>
    </recommendedName>
</protein>
<dbReference type="InterPro" id="IPR015943">
    <property type="entry name" value="WD40/YVTN_repeat-like_dom_sf"/>
</dbReference>
<comment type="subcellular location">
    <subcellularLocation>
        <location evidence="1">Cytoplasm</location>
        <location evidence="1">Cytosol</location>
    </subcellularLocation>
    <subcellularLocation>
        <location evidence="2">Preautophagosomal structure membrane</location>
        <topology evidence="2">Peripheral membrane protein</topology>
    </subcellularLocation>
</comment>
<dbReference type="GO" id="GO:0006749">
    <property type="term" value="P:glutathione metabolic process"/>
    <property type="evidence" value="ECO:0007669"/>
    <property type="project" value="TreeGrafter"/>
</dbReference>
<comment type="catalytic activity">
    <reaction evidence="11">
        <text>RX + glutathione = an S-substituted glutathione + a halide anion + H(+)</text>
        <dbReference type="Rhea" id="RHEA:16437"/>
        <dbReference type="ChEBI" id="CHEBI:15378"/>
        <dbReference type="ChEBI" id="CHEBI:16042"/>
        <dbReference type="ChEBI" id="CHEBI:17792"/>
        <dbReference type="ChEBI" id="CHEBI:57925"/>
        <dbReference type="ChEBI" id="CHEBI:90779"/>
        <dbReference type="EC" id="2.5.1.18"/>
    </reaction>
</comment>
<keyword evidence="6" id="KW-0853">WD repeat</keyword>
<evidence type="ECO:0000259" key="13">
    <source>
        <dbReference type="PROSITE" id="PS50405"/>
    </source>
</evidence>
<reference evidence="14 15" key="1">
    <citation type="journal article" date="2020" name="bioRxiv">
        <title>Sequence and annotation of 42 cannabis genomes reveals extensive copy number variation in cannabinoid synthesis and pathogen resistance genes.</title>
        <authorList>
            <person name="Mckernan K.J."/>
            <person name="Helbert Y."/>
            <person name="Kane L.T."/>
            <person name="Ebling H."/>
            <person name="Zhang L."/>
            <person name="Liu B."/>
            <person name="Eaton Z."/>
            <person name="Mclaughlin S."/>
            <person name="Kingan S."/>
            <person name="Baybayan P."/>
            <person name="Concepcion G."/>
            <person name="Jordan M."/>
            <person name="Riva A."/>
            <person name="Barbazuk W."/>
            <person name="Harkins T."/>
        </authorList>
    </citation>
    <scope>NUCLEOTIDE SEQUENCE [LARGE SCALE GENOMIC DNA]</scope>
    <source>
        <strain evidence="15">cv. Jamaican Lion 4</strain>
        <tissue evidence="14">Leaf</tissue>
    </source>
</reference>
<dbReference type="InterPro" id="IPR036322">
    <property type="entry name" value="WD40_repeat_dom_sf"/>
</dbReference>
<keyword evidence="8" id="KW-0808">Transferase</keyword>
<dbReference type="FunFam" id="1.20.1050.10:FF:000004">
    <property type="entry name" value="Glutathione S-transferase F2"/>
    <property type="match status" value="2"/>
</dbReference>
<dbReference type="Pfam" id="PF02798">
    <property type="entry name" value="GST_N"/>
    <property type="match status" value="1"/>
</dbReference>
<evidence type="ECO:0000313" key="14">
    <source>
        <dbReference type="EMBL" id="KAF4366686.1"/>
    </source>
</evidence>
<dbReference type="Pfam" id="PF21032">
    <property type="entry name" value="PROPPIN"/>
    <property type="match status" value="1"/>
</dbReference>
<feature type="domain" description="GST N-terminal" evidence="12">
    <location>
        <begin position="334"/>
        <end position="401"/>
    </location>
</feature>
<comment type="similarity">
    <text evidence="3">Belongs to the GST superfamily. Phi family.</text>
</comment>
<dbReference type="Gene3D" id="2.130.10.10">
    <property type="entry name" value="YVTN repeat-like/Quinoprotein amine dehydrogenase"/>
    <property type="match status" value="1"/>
</dbReference>
<dbReference type="SUPFAM" id="SSF47616">
    <property type="entry name" value="GST C-terminal domain-like"/>
    <property type="match status" value="2"/>
</dbReference>
<dbReference type="InterPro" id="IPR001680">
    <property type="entry name" value="WD40_rpt"/>
</dbReference>
<dbReference type="Pfam" id="PF00043">
    <property type="entry name" value="GST_C"/>
    <property type="match status" value="2"/>
</dbReference>
<dbReference type="SFLD" id="SFLDG01154">
    <property type="entry name" value="Main.5:_Phi-like"/>
    <property type="match status" value="2"/>
</dbReference>
<dbReference type="InterPro" id="IPR036249">
    <property type="entry name" value="Thioredoxin-like_sf"/>
</dbReference>
<dbReference type="CDD" id="cd03187">
    <property type="entry name" value="GST_C_Phi"/>
    <property type="match status" value="2"/>
</dbReference>
<evidence type="ECO:0000256" key="8">
    <source>
        <dbReference type="ARBA" id="ARBA00022679"/>
    </source>
</evidence>
<dbReference type="InterPro" id="IPR048720">
    <property type="entry name" value="PROPPIN"/>
</dbReference>
<sequence>MAVSSNTPSTINLTFSHDQSFIAACTETGVQLFSCDPFRAIDLREEGGISTVEFLFGSNIWALVGGGTSPEFDRKKVRFWENAKNCFIGEISCRSVVLSVRMRRDFIFVVLENRTLVYNYSNLKIYCQIETAANPKGLCAASVGDSPAVMVCLGVLIGEIRVEHYSIRKIKFIAAHSSEIACLGITREGSLVATASVKGTVIRVFRTRDGTLLQELWRGTERATIYSLAFSSPIKWLAVSSDTGTVHIFNLNKCTTTQVLQPQPLQTSYTSSSLSFIKGLVMPNCISLDRSLAKIRLVKGSKYIADFGHMKNTIIVLGMDGSFYRLFSSLKEKMALKLHGLPMSSCTTRVMICLHEKALDFELIPVDLFAQGNKQPPFLAKNPFESRAINEYLAEKFKDSGHDLLRSENLNESAIVKVWREVESHQYDPLISSIVFQHFVAPLQGKEPDQKIIDENLDKLGKVLDIYEAKLSETKYLAGDFYTLPDLHHLPYTFYFMKTPWASLINDRAHVKAWWDDISSRPAFEKVAQVHGSAYSTATMRVIATLNEKNLDFELVPVDMRTGEHKKEPFISLNVKSRAITKYIANQYSDQGTDLVFRDPKEQAIESLWTEVEAHHFDTAGSKLNWELAVKPKMYGAEGDQAVIEENKVKLAMVLDVYEKRLSESKYLGGDRFSLADLHHLPTAEYLLLTSVKELFDARPRVTAWLADITSRPAWTKVIELRNQALNPPK</sequence>
<evidence type="ECO:0000256" key="3">
    <source>
        <dbReference type="ARBA" id="ARBA00010128"/>
    </source>
</evidence>
<dbReference type="Gene3D" id="1.20.1050.10">
    <property type="match status" value="2"/>
</dbReference>
<dbReference type="EC" id="2.5.1.18" evidence="4"/>
<dbReference type="SUPFAM" id="SSF52833">
    <property type="entry name" value="Thioredoxin-like"/>
    <property type="match status" value="2"/>
</dbReference>
<dbReference type="PANTHER" id="PTHR43900:SF47">
    <property type="entry name" value="GLUTATHIONE S-TRANSFERASE F6-RELATED"/>
    <property type="match status" value="1"/>
</dbReference>
<evidence type="ECO:0000256" key="10">
    <source>
        <dbReference type="ARBA" id="ARBA00025740"/>
    </source>
</evidence>
<evidence type="ECO:0000256" key="1">
    <source>
        <dbReference type="ARBA" id="ARBA00004514"/>
    </source>
</evidence>
<dbReference type="GO" id="GO:0009407">
    <property type="term" value="P:toxin catabolic process"/>
    <property type="evidence" value="ECO:0007669"/>
    <property type="project" value="UniProtKB-ARBA"/>
</dbReference>